<dbReference type="GeneID" id="113498825"/>
<dbReference type="GO" id="GO:0005737">
    <property type="term" value="C:cytoplasm"/>
    <property type="evidence" value="ECO:0007669"/>
    <property type="project" value="TreeGrafter"/>
</dbReference>
<keyword evidence="1" id="KW-1185">Reference proteome</keyword>
<gene>
    <name evidence="2" type="primary">LOC113498825</name>
</gene>
<dbReference type="GO" id="GO:0015631">
    <property type="term" value="F:tubulin binding"/>
    <property type="evidence" value="ECO:0007669"/>
    <property type="project" value="TreeGrafter"/>
</dbReference>
<dbReference type="PANTHER" id="PTHR46348:SF1">
    <property type="entry name" value="DELETED IN LUNG AND ESOPHAGEAL CANCER PROTEIN 1"/>
    <property type="match status" value="1"/>
</dbReference>
<reference evidence="2" key="1">
    <citation type="submission" date="2025-08" db="UniProtKB">
        <authorList>
            <consortium name="RefSeq"/>
        </authorList>
    </citation>
    <scope>IDENTIFICATION</scope>
</reference>
<dbReference type="Proteomes" id="UP000322000">
    <property type="component" value="Chromosome 11"/>
</dbReference>
<dbReference type="AlphaFoldDB" id="A0A7E5W2A3"/>
<accession>A0A7E5W2A3</accession>
<dbReference type="GO" id="GO:0005929">
    <property type="term" value="C:cilium"/>
    <property type="evidence" value="ECO:0007669"/>
    <property type="project" value="TreeGrafter"/>
</dbReference>
<sequence>MADNLPLIPGKGSVCTDVRGILRTVFKELDYLPPLAADQPPADAPSPDGWIEKYKSECKEIWSHEGELKDQHAKRISHEPLPNIFKLFGEGSARAQPAWRLQRGLLARADLVPNIEQDAGRDGSLWIKNALNVSSCEVVSPQEKRAPPAAAHGSRLAIFDDFSLQTLSIGKIVVRPPPPPPAPPPVPPQPDYMLCVPPQLDFINFTIGHLHTQGLRLVNVSKFEIRLSVRPPRRRELDVELCGPRGLTVTSGAAAELRVHFRPSDVRALSDTLLIRVSMGRDFVVPIACYMQPPILDILIPSVTSSVLSCRAGSPQCPPQHGSDVLELGARLLGDVHCARVLLHCASDHAAFFMLTEDAWVSFTLDCLSSRGSVVAGPFVLWPAWWSGGGVVRGCAWCRAPRAGLHAAALRVLSSTAVIRHLHVLADSLLFKPEHLTIEVTINCINYMQELYLPE</sequence>
<name>A0A7E5W2A3_TRINI</name>
<dbReference type="RefSeq" id="XP_026734768.1">
    <property type="nucleotide sequence ID" value="XM_026878967.1"/>
</dbReference>
<dbReference type="KEGG" id="tnl:113498825"/>
<protein>
    <submittedName>
        <fullName evidence="2">Uncharacterized protein LOC113498825</fullName>
    </submittedName>
</protein>
<dbReference type="InterPro" id="IPR033304">
    <property type="entry name" value="DLEC1"/>
</dbReference>
<dbReference type="PANTHER" id="PTHR46348">
    <property type="entry name" value="DELETED IN LUNG AND ESOPHAGEAL CANCER PROTEIN 1"/>
    <property type="match status" value="1"/>
</dbReference>
<dbReference type="Gene3D" id="2.60.40.10">
    <property type="entry name" value="Immunoglobulins"/>
    <property type="match status" value="1"/>
</dbReference>
<dbReference type="GO" id="GO:0008285">
    <property type="term" value="P:negative regulation of cell population proliferation"/>
    <property type="evidence" value="ECO:0007669"/>
    <property type="project" value="InterPro"/>
</dbReference>
<evidence type="ECO:0000313" key="1">
    <source>
        <dbReference type="Proteomes" id="UP000322000"/>
    </source>
</evidence>
<dbReference type="InParanoid" id="A0A7E5W2A3"/>
<evidence type="ECO:0000313" key="2">
    <source>
        <dbReference type="RefSeq" id="XP_026734768.1"/>
    </source>
</evidence>
<dbReference type="InterPro" id="IPR013783">
    <property type="entry name" value="Ig-like_fold"/>
</dbReference>
<dbReference type="OrthoDB" id="2115465at2759"/>
<organism evidence="1 2">
    <name type="scientific">Trichoplusia ni</name>
    <name type="common">Cabbage looper</name>
    <dbReference type="NCBI Taxonomy" id="7111"/>
    <lineage>
        <taxon>Eukaryota</taxon>
        <taxon>Metazoa</taxon>
        <taxon>Ecdysozoa</taxon>
        <taxon>Arthropoda</taxon>
        <taxon>Hexapoda</taxon>
        <taxon>Insecta</taxon>
        <taxon>Pterygota</taxon>
        <taxon>Neoptera</taxon>
        <taxon>Endopterygota</taxon>
        <taxon>Lepidoptera</taxon>
        <taxon>Glossata</taxon>
        <taxon>Ditrysia</taxon>
        <taxon>Noctuoidea</taxon>
        <taxon>Noctuidae</taxon>
        <taxon>Plusiinae</taxon>
        <taxon>Trichoplusia</taxon>
    </lineage>
</organism>
<proteinExistence type="predicted"/>